<feature type="compositionally biased region" description="Low complexity" evidence="2">
    <location>
        <begin position="113"/>
        <end position="138"/>
    </location>
</feature>
<dbReference type="GO" id="GO:0008237">
    <property type="term" value="F:metallopeptidase activity"/>
    <property type="evidence" value="ECO:0007669"/>
    <property type="project" value="InterPro"/>
</dbReference>
<dbReference type="RefSeq" id="WP_139798907.1">
    <property type="nucleotide sequence ID" value="NZ_FWXD01000021.1"/>
</dbReference>
<feature type="compositionally biased region" description="Polar residues" evidence="2">
    <location>
        <begin position="170"/>
        <end position="183"/>
    </location>
</feature>
<dbReference type="SUPFAM" id="SSF55486">
    <property type="entry name" value="Metalloproteases ('zincins'), catalytic domain"/>
    <property type="match status" value="1"/>
</dbReference>
<dbReference type="GO" id="GO:0005576">
    <property type="term" value="C:extracellular region"/>
    <property type="evidence" value="ECO:0007669"/>
    <property type="project" value="InterPro"/>
</dbReference>
<feature type="compositionally biased region" description="Low complexity" evidence="2">
    <location>
        <begin position="233"/>
        <end position="243"/>
    </location>
</feature>
<dbReference type="GO" id="GO:0004553">
    <property type="term" value="F:hydrolase activity, hydrolyzing O-glycosyl compounds"/>
    <property type="evidence" value="ECO:0007669"/>
    <property type="project" value="InterPro"/>
</dbReference>
<dbReference type="GO" id="GO:0005975">
    <property type="term" value="P:carbohydrate metabolic process"/>
    <property type="evidence" value="ECO:0007669"/>
    <property type="project" value="InterPro"/>
</dbReference>
<organism evidence="5 6">
    <name type="scientific">Andreprevotia lacus DSM 23236</name>
    <dbReference type="NCBI Taxonomy" id="1121001"/>
    <lineage>
        <taxon>Bacteria</taxon>
        <taxon>Pseudomonadati</taxon>
        <taxon>Pseudomonadota</taxon>
        <taxon>Betaproteobacteria</taxon>
        <taxon>Neisseriales</taxon>
        <taxon>Chitinibacteraceae</taxon>
        <taxon>Andreprevotia</taxon>
    </lineage>
</organism>
<feature type="region of interest" description="Disordered" evidence="2">
    <location>
        <begin position="170"/>
        <end position="302"/>
    </location>
</feature>
<dbReference type="CDD" id="cd12214">
    <property type="entry name" value="ChiA1_BD"/>
    <property type="match status" value="1"/>
</dbReference>
<feature type="signal peptide" evidence="3">
    <location>
        <begin position="1"/>
        <end position="19"/>
    </location>
</feature>
<dbReference type="InterPro" id="IPR024079">
    <property type="entry name" value="MetalloPept_cat_dom_sf"/>
</dbReference>
<keyword evidence="6" id="KW-1185">Reference proteome</keyword>
<dbReference type="Gene3D" id="2.10.10.20">
    <property type="entry name" value="Carbohydrate-binding module superfamily 5/12"/>
    <property type="match status" value="2"/>
</dbReference>
<gene>
    <name evidence="5" type="ORF">SAMN02745857_03187</name>
</gene>
<evidence type="ECO:0000256" key="2">
    <source>
        <dbReference type="SAM" id="MobiDB-lite"/>
    </source>
</evidence>
<dbReference type="Gene3D" id="3.40.390.10">
    <property type="entry name" value="Collagenase (Catalytic Domain)"/>
    <property type="match status" value="1"/>
</dbReference>
<evidence type="ECO:0000259" key="4">
    <source>
        <dbReference type="PROSITE" id="PS51841"/>
    </source>
</evidence>
<protein>
    <submittedName>
        <fullName evidence="5">Carbohydrate binding domain-containing protein</fullName>
    </submittedName>
</protein>
<reference evidence="5 6" key="1">
    <citation type="submission" date="2017-04" db="EMBL/GenBank/DDBJ databases">
        <authorList>
            <person name="Afonso C.L."/>
            <person name="Miller P.J."/>
            <person name="Scott M.A."/>
            <person name="Spackman E."/>
            <person name="Goraichik I."/>
            <person name="Dimitrov K.M."/>
            <person name="Suarez D.L."/>
            <person name="Swayne D.E."/>
        </authorList>
    </citation>
    <scope>NUCLEOTIDE SEQUENCE [LARGE SCALE GENOMIC DNA]</scope>
    <source>
        <strain evidence="5 6">DSM 23236</strain>
    </source>
</reference>
<dbReference type="Proteomes" id="UP000192761">
    <property type="component" value="Unassembled WGS sequence"/>
</dbReference>
<sequence length="871" mass="90306">MKHYLSVALLATAASHAYAAYPAWQEGSTYTAGTIVSYLGHDYKCQATHTAYTGAGWYPSTTPTLWQDLGASAGATPAPTATPKPTATPAPTATPTATLAPAATPTPKPTATPIPAATATPLPTATPTSAPTATATPGTTGCSAAEWNAATAYLSGSKVSRNGHTYQANWWTQGNDPATNSGPTGSGKPWTDLGACSATTSAPTPTATVAPSATPKPTATPAPTATPLPSATPTPVATATPKPTATPQPTATPAPMATPTPAATATPKPTATPVPTATPTATPAPAATPVPTATPTPAPSSGTLWINEVSSDPSGTGSWFEIYNPTDAAVSLSGVNARVRTSSSSTPSDFALSGSVPAKGFMVVAAKSSSGTGQANTSQIQYVTGSSGAPYWTSSAGAIELTRNGQTVDFVRFGSSSAAPLTTGAWTGNSASAIPAVYGKSLVRYYTQASNTHSAADWIVAPFSTPGGRNDVPADARDDDDDGIPDTAEVAGGTYGGLDLYSIGVRAGHPDILIQVDYMQSTDEGIKPQREALQAVTAAFAKRGYGVFFDVGNLYSSSFSPADFNLGGGKQVTYASCVDLSPPSGCVALADYKASSMDIRRRQIFHYLLVGSSRNADGSAGSSGVAEIGGNDVLVALGKWGLNSSTSSSRYKLINYQAGTIMHELGHNLGLRHGGNENTNYKPNYYSIMNYLYQLQGLGSDPTSESAIQRYYYNKGYHNLSSCGLEGGPCGASYRIDYSDGSGKALNENALLESDLIGRGAQSGVYADWNNSLSLNAGSYALDLNADSTLGTLNDFNDWANLQLSFADTASGSTGDSQLRSLRQWRNKGDMKTVRTRSFMHDKHEESDEDVPHKHFFDELRRDNPRAQQDD</sequence>
<feature type="compositionally biased region" description="Low complexity" evidence="2">
    <location>
        <begin position="259"/>
        <end position="285"/>
    </location>
</feature>
<evidence type="ECO:0000256" key="3">
    <source>
        <dbReference type="SAM" id="SignalP"/>
    </source>
</evidence>
<proteinExistence type="predicted"/>
<dbReference type="Pfam" id="PF00932">
    <property type="entry name" value="LTD"/>
    <property type="match status" value="1"/>
</dbReference>
<dbReference type="SMART" id="SM00495">
    <property type="entry name" value="ChtBD3"/>
    <property type="match status" value="2"/>
</dbReference>
<keyword evidence="1" id="KW-0378">Hydrolase</keyword>
<evidence type="ECO:0000256" key="1">
    <source>
        <dbReference type="ARBA" id="ARBA00022801"/>
    </source>
</evidence>
<feature type="compositionally biased region" description="Pro residues" evidence="2">
    <location>
        <begin position="244"/>
        <end position="258"/>
    </location>
</feature>
<dbReference type="CDD" id="cd12215">
    <property type="entry name" value="ChiC_BD"/>
    <property type="match status" value="1"/>
</dbReference>
<dbReference type="InterPro" id="IPR003610">
    <property type="entry name" value="CBM5/12"/>
</dbReference>
<dbReference type="SUPFAM" id="SSF51055">
    <property type="entry name" value="Carbohydrate binding domain"/>
    <property type="match status" value="2"/>
</dbReference>
<evidence type="ECO:0000313" key="5">
    <source>
        <dbReference type="EMBL" id="SMC28273.1"/>
    </source>
</evidence>
<dbReference type="InterPro" id="IPR036573">
    <property type="entry name" value="CBM_sf_5/12"/>
</dbReference>
<accession>A0A1W1XWG1</accession>
<feature type="domain" description="LTD" evidence="4">
    <location>
        <begin position="292"/>
        <end position="415"/>
    </location>
</feature>
<dbReference type="PROSITE" id="PS51841">
    <property type="entry name" value="LTD"/>
    <property type="match status" value="1"/>
</dbReference>
<dbReference type="GO" id="GO:0030246">
    <property type="term" value="F:carbohydrate binding"/>
    <property type="evidence" value="ECO:0007669"/>
    <property type="project" value="InterPro"/>
</dbReference>
<dbReference type="Pfam" id="PF02839">
    <property type="entry name" value="CBM_5_12"/>
    <property type="match status" value="2"/>
</dbReference>
<feature type="region of interest" description="Disordered" evidence="2">
    <location>
        <begin position="68"/>
        <end position="138"/>
    </location>
</feature>
<dbReference type="OrthoDB" id="369088at2"/>
<feature type="compositionally biased region" description="Low complexity" evidence="2">
    <location>
        <begin position="89"/>
        <end position="103"/>
    </location>
</feature>
<dbReference type="InterPro" id="IPR001322">
    <property type="entry name" value="Lamin_tail_dom"/>
</dbReference>
<feature type="compositionally biased region" description="Low complexity" evidence="2">
    <location>
        <begin position="198"/>
        <end position="217"/>
    </location>
</feature>
<name>A0A1W1XWG1_9NEIS</name>
<feature type="chain" id="PRO_5012213002" evidence="3">
    <location>
        <begin position="20"/>
        <end position="871"/>
    </location>
</feature>
<keyword evidence="3" id="KW-0732">Signal</keyword>
<evidence type="ECO:0000313" key="6">
    <source>
        <dbReference type="Proteomes" id="UP000192761"/>
    </source>
</evidence>
<feature type="compositionally biased region" description="Pro residues" evidence="2">
    <location>
        <begin position="286"/>
        <end position="298"/>
    </location>
</feature>
<dbReference type="EMBL" id="FWXD01000021">
    <property type="protein sequence ID" value="SMC28273.1"/>
    <property type="molecule type" value="Genomic_DNA"/>
</dbReference>
<feature type="compositionally biased region" description="Pro residues" evidence="2">
    <location>
        <begin position="218"/>
        <end position="232"/>
    </location>
</feature>
<dbReference type="STRING" id="1121001.SAMN02745857_03187"/>
<feature type="region of interest" description="Disordered" evidence="2">
    <location>
        <begin position="833"/>
        <end position="871"/>
    </location>
</feature>
<dbReference type="AlphaFoldDB" id="A0A1W1XWG1"/>